<name>M5UAC7_9BACT</name>
<comment type="caution">
    <text evidence="1">The sequence shown here is derived from an EMBL/GenBank/DDBJ whole genome shotgun (WGS) entry which is preliminary data.</text>
</comment>
<keyword evidence="2" id="KW-1185">Reference proteome</keyword>
<reference evidence="1 2" key="1">
    <citation type="journal article" date="2013" name="Mar. Genomics">
        <title>Expression of sulfatases in Rhodopirellula baltica and the diversity of sulfatases in the genus Rhodopirellula.</title>
        <authorList>
            <person name="Wegner C.E."/>
            <person name="Richter-Heitmann T."/>
            <person name="Klindworth A."/>
            <person name="Klockow C."/>
            <person name="Richter M."/>
            <person name="Achstetter T."/>
            <person name="Glockner F.O."/>
            <person name="Harder J."/>
        </authorList>
    </citation>
    <scope>NUCLEOTIDE SEQUENCE [LARGE SCALE GENOMIC DNA]</scope>
    <source>
        <strain evidence="1 2">SM41</strain>
    </source>
</reference>
<dbReference type="PATRIC" id="fig|1263870.3.peg.3996"/>
<evidence type="ECO:0000313" key="2">
    <source>
        <dbReference type="Proteomes" id="UP000011885"/>
    </source>
</evidence>
<dbReference type="Proteomes" id="UP000011885">
    <property type="component" value="Unassembled WGS sequence"/>
</dbReference>
<dbReference type="AlphaFoldDB" id="M5UAC7"/>
<evidence type="ECO:0000313" key="1">
    <source>
        <dbReference type="EMBL" id="EMI54791.1"/>
    </source>
</evidence>
<dbReference type="EMBL" id="ANOH01000261">
    <property type="protein sequence ID" value="EMI54791.1"/>
    <property type="molecule type" value="Genomic_DNA"/>
</dbReference>
<sequence length="71" mass="8268">MAFATPAQLCQPDSNNEFNVHIECQIRRLNDNNRSETRPATGCYPTAICPWRNRRRMCPYEVMSNRLSQPP</sequence>
<accession>M5UAC7</accession>
<proteinExistence type="predicted"/>
<organism evidence="1 2">
    <name type="scientific">Rhodopirellula sallentina SM41</name>
    <dbReference type="NCBI Taxonomy" id="1263870"/>
    <lineage>
        <taxon>Bacteria</taxon>
        <taxon>Pseudomonadati</taxon>
        <taxon>Planctomycetota</taxon>
        <taxon>Planctomycetia</taxon>
        <taxon>Pirellulales</taxon>
        <taxon>Pirellulaceae</taxon>
        <taxon>Rhodopirellula</taxon>
    </lineage>
</organism>
<gene>
    <name evidence="1" type="ORF">RSSM_03765</name>
</gene>
<protein>
    <submittedName>
        <fullName evidence="1">Uncharacterized protein</fullName>
    </submittedName>
</protein>